<organism evidence="1 2">
    <name type="scientific">Candidatus Curtissbacteria bacterium RIFCSPHIGHO2_12_41_11</name>
    <dbReference type="NCBI Taxonomy" id="1797718"/>
    <lineage>
        <taxon>Bacteria</taxon>
        <taxon>Candidatus Curtissiibacteriota</taxon>
    </lineage>
</organism>
<name>A0A1F5H268_9BACT</name>
<sequence length="295" mass="34740">MTLSQSILATFAYHDIFDYPLTVQEVHQYLIGKRSKLDAVAKELLILTKSSKIGQKGQYYFLKGRIQIVSLRKQRQKYSKFKFKKALFFAKVLKIIPTLKLMAISGALAMQNSHKNDDIDLVLITSQNTLWTTRFVANILLVPFKRDVKGQKVADRACLNVLIDESDLKISPQNLYLAHEICQMKPIWDRDKTYRRFIDANKWIYKFLPNWQVNFGVVDHRSEKKKLPTTNYLLRTVESFLKNFQLWYMHPKITTEKIGKHQLFFHPQNTGEWVMEEYQKRLIKLKLKNNAVIPN</sequence>
<dbReference type="EMBL" id="MFBH01000052">
    <property type="protein sequence ID" value="OGD98145.1"/>
    <property type="molecule type" value="Genomic_DNA"/>
</dbReference>
<dbReference type="AlphaFoldDB" id="A0A1F5H268"/>
<comment type="caution">
    <text evidence="1">The sequence shown here is derived from an EMBL/GenBank/DDBJ whole genome shotgun (WGS) entry which is preliminary data.</text>
</comment>
<proteinExistence type="predicted"/>
<evidence type="ECO:0000313" key="1">
    <source>
        <dbReference type="EMBL" id="OGD98145.1"/>
    </source>
</evidence>
<evidence type="ECO:0008006" key="3">
    <source>
        <dbReference type="Google" id="ProtNLM"/>
    </source>
</evidence>
<gene>
    <name evidence="1" type="ORF">A2W45_01725</name>
</gene>
<accession>A0A1F5H268</accession>
<evidence type="ECO:0000313" key="2">
    <source>
        <dbReference type="Proteomes" id="UP000178393"/>
    </source>
</evidence>
<dbReference type="Proteomes" id="UP000178393">
    <property type="component" value="Unassembled WGS sequence"/>
</dbReference>
<reference evidence="1 2" key="1">
    <citation type="journal article" date="2016" name="Nat. Commun.">
        <title>Thousands of microbial genomes shed light on interconnected biogeochemical processes in an aquifer system.</title>
        <authorList>
            <person name="Anantharaman K."/>
            <person name="Brown C.T."/>
            <person name="Hug L.A."/>
            <person name="Sharon I."/>
            <person name="Castelle C.J."/>
            <person name="Probst A.J."/>
            <person name="Thomas B.C."/>
            <person name="Singh A."/>
            <person name="Wilkins M.J."/>
            <person name="Karaoz U."/>
            <person name="Brodie E.L."/>
            <person name="Williams K.H."/>
            <person name="Hubbard S.S."/>
            <person name="Banfield J.F."/>
        </authorList>
    </citation>
    <scope>NUCLEOTIDE SEQUENCE [LARGE SCALE GENOMIC DNA]</scope>
</reference>
<protein>
    <recommendedName>
        <fullName evidence="3">Polymerase nucleotidyl transferase domain-containing protein</fullName>
    </recommendedName>
</protein>